<feature type="transmembrane region" description="Helical" evidence="7">
    <location>
        <begin position="220"/>
        <end position="241"/>
    </location>
</feature>
<keyword evidence="3" id="KW-1003">Cell membrane</keyword>
<evidence type="ECO:0000313" key="10">
    <source>
        <dbReference type="Proteomes" id="UP000503088"/>
    </source>
</evidence>
<comment type="subcellular location">
    <subcellularLocation>
        <location evidence="1">Cell membrane</location>
        <topology evidence="1">Multi-pass membrane protein</topology>
    </subcellularLocation>
</comment>
<dbReference type="InterPro" id="IPR002656">
    <property type="entry name" value="Acyl_transf_3_dom"/>
</dbReference>
<dbReference type="EMBL" id="CP048104">
    <property type="protein sequence ID" value="QKG85341.1"/>
    <property type="molecule type" value="Genomic_DNA"/>
</dbReference>
<reference evidence="9 10" key="1">
    <citation type="submission" date="2020-01" db="EMBL/GenBank/DDBJ databases">
        <authorList>
            <person name="Gulvik C.A."/>
            <person name="Batra D.G."/>
        </authorList>
    </citation>
    <scope>NUCLEOTIDE SEQUENCE [LARGE SCALE GENOMIC DNA]</scope>
    <source>
        <strain evidence="9 10">W9323</strain>
    </source>
</reference>
<dbReference type="Proteomes" id="UP000503088">
    <property type="component" value="Chromosome"/>
</dbReference>
<keyword evidence="9" id="KW-0012">Acyltransferase</keyword>
<feature type="transmembrane region" description="Helical" evidence="7">
    <location>
        <begin position="247"/>
        <end position="265"/>
    </location>
</feature>
<feature type="domain" description="Acyltransferase 3" evidence="8">
    <location>
        <begin position="11"/>
        <end position="326"/>
    </location>
</feature>
<keyword evidence="9" id="KW-0808">Transferase</keyword>
<feature type="transmembrane region" description="Helical" evidence="7">
    <location>
        <begin position="132"/>
        <end position="152"/>
    </location>
</feature>
<dbReference type="AlphaFoldDB" id="A0A7D3YB35"/>
<name>A0A7D3YB35_9BACL</name>
<evidence type="ECO:0000256" key="5">
    <source>
        <dbReference type="ARBA" id="ARBA00022989"/>
    </source>
</evidence>
<evidence type="ECO:0000313" key="9">
    <source>
        <dbReference type="EMBL" id="QKG85341.1"/>
    </source>
</evidence>
<dbReference type="KEGG" id="kpul:GXN76_13225"/>
<accession>A0A7D3YB35</accession>
<dbReference type="GO" id="GO:0005886">
    <property type="term" value="C:plasma membrane"/>
    <property type="evidence" value="ECO:0007669"/>
    <property type="project" value="UniProtKB-SubCell"/>
</dbReference>
<evidence type="ECO:0000256" key="1">
    <source>
        <dbReference type="ARBA" id="ARBA00004651"/>
    </source>
</evidence>
<keyword evidence="10" id="KW-1185">Reference proteome</keyword>
<evidence type="ECO:0000256" key="4">
    <source>
        <dbReference type="ARBA" id="ARBA00022692"/>
    </source>
</evidence>
<dbReference type="Pfam" id="PF01757">
    <property type="entry name" value="Acyl_transf_3"/>
    <property type="match status" value="1"/>
</dbReference>
<feature type="transmembrane region" description="Helical" evidence="7">
    <location>
        <begin position="12"/>
        <end position="35"/>
    </location>
</feature>
<dbReference type="GO" id="GO:0009246">
    <property type="term" value="P:enterobacterial common antigen biosynthetic process"/>
    <property type="evidence" value="ECO:0007669"/>
    <property type="project" value="TreeGrafter"/>
</dbReference>
<keyword evidence="5 7" id="KW-1133">Transmembrane helix</keyword>
<protein>
    <submittedName>
        <fullName evidence="9">Acyltransferase</fullName>
    </submittedName>
</protein>
<feature type="transmembrane region" description="Helical" evidence="7">
    <location>
        <begin position="191"/>
        <end position="208"/>
    </location>
</feature>
<feature type="transmembrane region" description="Helical" evidence="7">
    <location>
        <begin position="311"/>
        <end position="330"/>
    </location>
</feature>
<dbReference type="PANTHER" id="PTHR40074">
    <property type="entry name" value="O-ACETYLTRANSFERASE WECH"/>
    <property type="match status" value="1"/>
</dbReference>
<evidence type="ECO:0000256" key="6">
    <source>
        <dbReference type="ARBA" id="ARBA00023136"/>
    </source>
</evidence>
<feature type="transmembrane region" description="Helical" evidence="7">
    <location>
        <begin position="157"/>
        <end position="176"/>
    </location>
</feature>
<dbReference type="PANTHER" id="PTHR40074:SF2">
    <property type="entry name" value="O-ACETYLTRANSFERASE WECH"/>
    <property type="match status" value="1"/>
</dbReference>
<proteinExistence type="inferred from homology"/>
<evidence type="ECO:0000256" key="2">
    <source>
        <dbReference type="ARBA" id="ARBA00007400"/>
    </source>
</evidence>
<keyword evidence="4 7" id="KW-0812">Transmembrane</keyword>
<organism evidence="9 10">
    <name type="scientific">Kroppenstedtia pulmonis</name>
    <dbReference type="NCBI Taxonomy" id="1380685"/>
    <lineage>
        <taxon>Bacteria</taxon>
        <taxon>Bacillati</taxon>
        <taxon>Bacillota</taxon>
        <taxon>Bacilli</taxon>
        <taxon>Bacillales</taxon>
        <taxon>Thermoactinomycetaceae</taxon>
        <taxon>Kroppenstedtia</taxon>
    </lineage>
</organism>
<evidence type="ECO:0000256" key="3">
    <source>
        <dbReference type="ARBA" id="ARBA00022475"/>
    </source>
</evidence>
<evidence type="ECO:0000259" key="8">
    <source>
        <dbReference type="Pfam" id="PF01757"/>
    </source>
</evidence>
<feature type="transmembrane region" description="Helical" evidence="7">
    <location>
        <begin position="50"/>
        <end position="68"/>
    </location>
</feature>
<gene>
    <name evidence="9" type="ORF">GXN76_13225</name>
</gene>
<comment type="similarity">
    <text evidence="2">Belongs to the acyltransferase 3 family.</text>
</comment>
<keyword evidence="6 7" id="KW-0472">Membrane</keyword>
<sequence length="363" mass="42868">MSQPLDTSIGEIHMLRGMACMMILMVHVTATYYYIQGETHHWLTFFLNQISRFGTPIFAMISGFLLFFHTRNRGFHLLRYVSSRVRKVLIPFLLWTAFYLWIKKTVLNLDVFQGYKQVILQYIFLGRGYDHLWFMSVVLQFSLLFPVIYRLLQNKRWWGTVLCFSFSINLWIIHWGKSMELGELFTDKANLISWIYYFLLAGFLADHWGKIRKWSQQYKYGLLLLAFLVWVEALWELYFLGTTPSGRIANLFGIPILVLALVGWFPTLQKRTCLYKICRPVEQSAMGIYLIHPLLLSFNHWLPSFFWEPKWILLTWLFYLVVSMLVVRGIRFLPFHTCLIPVPRKPATLSTRPSCSTTLKNPG</sequence>
<evidence type="ECO:0000256" key="7">
    <source>
        <dbReference type="SAM" id="Phobius"/>
    </source>
</evidence>
<feature type="transmembrane region" description="Helical" evidence="7">
    <location>
        <begin position="88"/>
        <end position="106"/>
    </location>
</feature>
<dbReference type="RefSeq" id="WP_173223909.1">
    <property type="nucleotide sequence ID" value="NZ_CP048104.1"/>
</dbReference>
<feature type="transmembrane region" description="Helical" evidence="7">
    <location>
        <begin position="286"/>
        <end position="305"/>
    </location>
</feature>
<dbReference type="GO" id="GO:0016413">
    <property type="term" value="F:O-acetyltransferase activity"/>
    <property type="evidence" value="ECO:0007669"/>
    <property type="project" value="TreeGrafter"/>
</dbReference>